<evidence type="ECO:0000256" key="1">
    <source>
        <dbReference type="SAM" id="SignalP"/>
    </source>
</evidence>
<comment type="caution">
    <text evidence="2">The sequence shown here is derived from an EMBL/GenBank/DDBJ whole genome shotgun (WGS) entry which is preliminary data.</text>
</comment>
<protein>
    <recommendedName>
        <fullName evidence="4">Lipoprotein</fullName>
    </recommendedName>
</protein>
<organism evidence="2 3">
    <name type="scientific">Lysobacter koreensis</name>
    <dbReference type="NCBI Taxonomy" id="266122"/>
    <lineage>
        <taxon>Bacteria</taxon>
        <taxon>Pseudomonadati</taxon>
        <taxon>Pseudomonadota</taxon>
        <taxon>Gammaproteobacteria</taxon>
        <taxon>Lysobacterales</taxon>
        <taxon>Lysobacteraceae</taxon>
        <taxon>Lysobacter</taxon>
    </lineage>
</organism>
<accession>A0ABW2YLB6</accession>
<gene>
    <name evidence="2" type="ORF">ACFQZQ_05975</name>
</gene>
<evidence type="ECO:0000313" key="2">
    <source>
        <dbReference type="EMBL" id="MFD0738824.1"/>
    </source>
</evidence>
<evidence type="ECO:0008006" key="4">
    <source>
        <dbReference type="Google" id="ProtNLM"/>
    </source>
</evidence>
<name>A0ABW2YLB6_9GAMM</name>
<evidence type="ECO:0000313" key="3">
    <source>
        <dbReference type="Proteomes" id="UP001597090"/>
    </source>
</evidence>
<sequence length="138" mass="14590">MHRLAVLLLCAWLAAACALPRPAAADRALGSALEGRWGGAHVDLQLSQSGGRIEYDCAEGTLDAAVVPAADGSFRVPGRHVHGHGGPARIGERLPSRPALYEGRVDGDRMQLRIRVDADTLGPYSVQRGAAAQLFKCL</sequence>
<feature type="signal peptide" evidence="1">
    <location>
        <begin position="1"/>
        <end position="25"/>
    </location>
</feature>
<keyword evidence="1" id="KW-0732">Signal</keyword>
<proteinExistence type="predicted"/>
<dbReference type="Proteomes" id="UP001597090">
    <property type="component" value="Unassembled WGS sequence"/>
</dbReference>
<reference evidence="3" key="1">
    <citation type="journal article" date="2019" name="Int. J. Syst. Evol. Microbiol.">
        <title>The Global Catalogue of Microorganisms (GCM) 10K type strain sequencing project: providing services to taxonomists for standard genome sequencing and annotation.</title>
        <authorList>
            <consortium name="The Broad Institute Genomics Platform"/>
            <consortium name="The Broad Institute Genome Sequencing Center for Infectious Disease"/>
            <person name="Wu L."/>
            <person name="Ma J."/>
        </authorList>
    </citation>
    <scope>NUCLEOTIDE SEQUENCE [LARGE SCALE GENOMIC DNA]</scope>
    <source>
        <strain evidence="3">CCUG 55491</strain>
    </source>
</reference>
<dbReference type="RefSeq" id="WP_386811815.1">
    <property type="nucleotide sequence ID" value="NZ_JBHTIH010000003.1"/>
</dbReference>
<dbReference type="EMBL" id="JBHTIH010000003">
    <property type="protein sequence ID" value="MFD0738824.1"/>
    <property type="molecule type" value="Genomic_DNA"/>
</dbReference>
<dbReference type="PROSITE" id="PS51257">
    <property type="entry name" value="PROKAR_LIPOPROTEIN"/>
    <property type="match status" value="1"/>
</dbReference>
<keyword evidence="3" id="KW-1185">Reference proteome</keyword>
<feature type="chain" id="PRO_5047069061" description="Lipoprotein" evidence="1">
    <location>
        <begin position="26"/>
        <end position="138"/>
    </location>
</feature>